<dbReference type="EMBL" id="JAKIKS010000017">
    <property type="protein sequence ID" value="MCL1124088.1"/>
    <property type="molecule type" value="Genomic_DNA"/>
</dbReference>
<sequence length="176" mass="19273">MEIIIWNIIFYLSSGIVLGASIALIFVKQAMHGAVYLIISLLALAIDFYLLGSPLLAVLQVILYIGAIMILYVFFIMINPQNPNSQIQRPDLTLPLILLLALVIETTYLLLASQLNTQAIPITVLDPKALGIALFGHYKIAVEVVSSLLLVALIAVMYLAKPFMPPKSKPTLGKNK</sequence>
<evidence type="ECO:0000313" key="6">
    <source>
        <dbReference type="Proteomes" id="UP001203423"/>
    </source>
</evidence>
<keyword evidence="4" id="KW-0874">Quinone</keyword>
<dbReference type="Gene3D" id="1.20.120.1200">
    <property type="entry name" value="NADH-ubiquinone/plastoquinone oxidoreductase chain 6, subunit NuoJ"/>
    <property type="match status" value="1"/>
</dbReference>
<accession>A0ABT0L8R1</accession>
<keyword evidence="4" id="KW-1133">Transmembrane helix</keyword>
<evidence type="ECO:0000313" key="5">
    <source>
        <dbReference type="EMBL" id="MCL1124088.1"/>
    </source>
</evidence>
<reference evidence="5 6" key="1">
    <citation type="submission" date="2022-01" db="EMBL/GenBank/DDBJ databases">
        <title>Whole genome-based taxonomy of the Shewanellaceae.</title>
        <authorList>
            <person name="Martin-Rodriguez A.J."/>
        </authorList>
    </citation>
    <scope>NUCLEOTIDE SEQUENCE [LARGE SCALE GENOMIC DNA]</scope>
    <source>
        <strain evidence="5 6">DSM 17177</strain>
    </source>
</reference>
<keyword evidence="4" id="KW-0812">Transmembrane</keyword>
<comment type="subunit">
    <text evidence="3">Composed of 13 different subunits. Subunits NuoA, H, J, K, L, M, N constitute the membrane sector of the complex.</text>
</comment>
<feature type="transmembrane region" description="Helical" evidence="4">
    <location>
        <begin position="57"/>
        <end position="80"/>
    </location>
</feature>
<keyword evidence="4" id="KW-0520">NAD</keyword>
<dbReference type="PANTHER" id="PTHR33269">
    <property type="entry name" value="NADH-UBIQUINONE OXIDOREDUCTASE CHAIN 6"/>
    <property type="match status" value="1"/>
</dbReference>
<feature type="transmembrane region" description="Helical" evidence="4">
    <location>
        <begin position="92"/>
        <end position="111"/>
    </location>
</feature>
<comment type="function">
    <text evidence="4">NDH-1 shuttles electrons from NADH, via FMN and iron-sulfur (Fe-S) centers, to quinones in the respiratory chain. Couples the redox reaction to proton translocation (for every two electrons transferred, four hydrogen ions are translocated across the cytoplasmic membrane), and thus conserves the redox energy in a proton gradient.</text>
</comment>
<dbReference type="RefSeq" id="WP_248939371.1">
    <property type="nucleotide sequence ID" value="NZ_JAKIKS010000017.1"/>
</dbReference>
<keyword evidence="4" id="KW-0472">Membrane</keyword>
<dbReference type="Proteomes" id="UP001203423">
    <property type="component" value="Unassembled WGS sequence"/>
</dbReference>
<keyword evidence="4" id="KW-1003">Cell membrane</keyword>
<keyword evidence="6" id="KW-1185">Reference proteome</keyword>
<proteinExistence type="inferred from homology"/>
<organism evidence="5 6">
    <name type="scientific">Shewanella surugensis</name>
    <dbReference type="NCBI Taxonomy" id="212020"/>
    <lineage>
        <taxon>Bacteria</taxon>
        <taxon>Pseudomonadati</taxon>
        <taxon>Pseudomonadota</taxon>
        <taxon>Gammaproteobacteria</taxon>
        <taxon>Alteromonadales</taxon>
        <taxon>Shewanellaceae</taxon>
        <taxon>Shewanella</taxon>
    </lineage>
</organism>
<evidence type="ECO:0000256" key="4">
    <source>
        <dbReference type="RuleBase" id="RU004429"/>
    </source>
</evidence>
<dbReference type="InterPro" id="IPR042106">
    <property type="entry name" value="Nuo/plastoQ_OxRdtase_6_NuoJ"/>
</dbReference>
<name>A0ABT0L8R1_9GAMM</name>
<dbReference type="InterPro" id="IPR001457">
    <property type="entry name" value="NADH_UbQ/plastoQ_OxRdtase_su6"/>
</dbReference>
<dbReference type="EC" id="7.1.1.-" evidence="4"/>
<comment type="catalytic activity">
    <reaction evidence="4">
        <text>a quinone + NADH + 5 H(+)(in) = a quinol + NAD(+) + 4 H(+)(out)</text>
        <dbReference type="Rhea" id="RHEA:57888"/>
        <dbReference type="ChEBI" id="CHEBI:15378"/>
        <dbReference type="ChEBI" id="CHEBI:24646"/>
        <dbReference type="ChEBI" id="CHEBI:57540"/>
        <dbReference type="ChEBI" id="CHEBI:57945"/>
        <dbReference type="ChEBI" id="CHEBI:132124"/>
    </reaction>
</comment>
<dbReference type="GO" id="GO:0016491">
    <property type="term" value="F:oxidoreductase activity"/>
    <property type="evidence" value="ECO:0007669"/>
    <property type="project" value="UniProtKB-KW"/>
</dbReference>
<comment type="caution">
    <text evidence="5">The sequence shown here is derived from an EMBL/GenBank/DDBJ whole genome shotgun (WGS) entry which is preliminary data.</text>
</comment>
<dbReference type="PANTHER" id="PTHR33269:SF17">
    <property type="entry name" value="NADH-UBIQUINONE OXIDOREDUCTASE CHAIN 6"/>
    <property type="match status" value="1"/>
</dbReference>
<evidence type="ECO:0000256" key="2">
    <source>
        <dbReference type="ARBA" id="ARBA00019907"/>
    </source>
</evidence>
<comment type="similarity">
    <text evidence="1 4">Belongs to the complex I subunit 6 family.</text>
</comment>
<gene>
    <name evidence="5" type="ORF">L2764_06250</name>
</gene>
<keyword evidence="5" id="KW-0560">Oxidoreductase</keyword>
<dbReference type="Pfam" id="PF00499">
    <property type="entry name" value="Oxidored_q3"/>
    <property type="match status" value="1"/>
</dbReference>
<protein>
    <recommendedName>
        <fullName evidence="2 4">NADH-quinone oxidoreductase subunit J</fullName>
        <ecNumber evidence="4">7.1.1.-</ecNumber>
    </recommendedName>
</protein>
<feature type="transmembrane region" description="Helical" evidence="4">
    <location>
        <begin position="140"/>
        <end position="160"/>
    </location>
</feature>
<evidence type="ECO:0000256" key="1">
    <source>
        <dbReference type="ARBA" id="ARBA00005698"/>
    </source>
</evidence>
<feature type="transmembrane region" description="Helical" evidence="4">
    <location>
        <begin position="6"/>
        <end position="27"/>
    </location>
</feature>
<evidence type="ECO:0000256" key="3">
    <source>
        <dbReference type="ARBA" id="ARBA00025811"/>
    </source>
</evidence>
<feature type="transmembrane region" description="Helical" evidence="4">
    <location>
        <begin position="34"/>
        <end position="51"/>
    </location>
</feature>
<comment type="subcellular location">
    <subcellularLocation>
        <location evidence="4">Cell membrane</location>
        <topology evidence="4">Multi-pass membrane protein</topology>
    </subcellularLocation>
</comment>